<dbReference type="InterPro" id="IPR029069">
    <property type="entry name" value="HotDog_dom_sf"/>
</dbReference>
<gene>
    <name evidence="2" type="ORF">ACFFRI_06435</name>
</gene>
<dbReference type="RefSeq" id="WP_246083997.1">
    <property type="nucleotide sequence ID" value="NZ_JBHMDG010000008.1"/>
</dbReference>
<dbReference type="Gene3D" id="3.10.129.10">
    <property type="entry name" value="Hotdog Thioesterase"/>
    <property type="match status" value="1"/>
</dbReference>
<comment type="caution">
    <text evidence="2">The sequence shown here is derived from an EMBL/GenBank/DDBJ whole genome shotgun (WGS) entry which is preliminary data.</text>
</comment>
<feature type="region of interest" description="Disordered" evidence="1">
    <location>
        <begin position="1"/>
        <end position="22"/>
    </location>
</feature>
<reference evidence="2 3" key="1">
    <citation type="submission" date="2024-09" db="EMBL/GenBank/DDBJ databases">
        <authorList>
            <person name="Sun Q."/>
            <person name="Mori K."/>
        </authorList>
    </citation>
    <scope>NUCLEOTIDE SEQUENCE [LARGE SCALE GENOMIC DNA]</scope>
    <source>
        <strain evidence="2 3">JCM 9626</strain>
    </source>
</reference>
<dbReference type="Proteomes" id="UP001589750">
    <property type="component" value="Unassembled WGS sequence"/>
</dbReference>
<keyword evidence="3" id="KW-1185">Reference proteome</keyword>
<sequence length="247" mass="25685">MADTLAPLTIPPRFRGPTSSGNGGWTAGALASYLAPGPVRVMLRVPPPLDVPLTVETVTDERGHDGARALRDDVLVAEAAPAEADVPRVEAVGADTARAAGASYAGHRFHPFPSCFACGTDRGEGDGLRIFPGRVADDAEDRVRVAATWTPDPSLGGDAASLAVTWAALDCIGGWAGDLEERLMVLGSMTAQVRDLPRVGEEHVVVGGARGSSGRRTFTAASLYAADGRLLGSAEHVWFAVSPEDFS</sequence>
<organism evidence="2 3">
    <name type="scientific">Nocardioides plantarum</name>
    <dbReference type="NCBI Taxonomy" id="29299"/>
    <lineage>
        <taxon>Bacteria</taxon>
        <taxon>Bacillati</taxon>
        <taxon>Actinomycetota</taxon>
        <taxon>Actinomycetes</taxon>
        <taxon>Propionibacteriales</taxon>
        <taxon>Nocardioidaceae</taxon>
        <taxon>Nocardioides</taxon>
    </lineage>
</organism>
<evidence type="ECO:0008006" key="4">
    <source>
        <dbReference type="Google" id="ProtNLM"/>
    </source>
</evidence>
<dbReference type="EMBL" id="JBHMDG010000008">
    <property type="protein sequence ID" value="MFB9312677.1"/>
    <property type="molecule type" value="Genomic_DNA"/>
</dbReference>
<name>A0ABV5K8G2_9ACTN</name>
<accession>A0ABV5K8G2</accession>
<proteinExistence type="predicted"/>
<evidence type="ECO:0000256" key="1">
    <source>
        <dbReference type="SAM" id="MobiDB-lite"/>
    </source>
</evidence>
<evidence type="ECO:0000313" key="2">
    <source>
        <dbReference type="EMBL" id="MFB9312677.1"/>
    </source>
</evidence>
<evidence type="ECO:0000313" key="3">
    <source>
        <dbReference type="Proteomes" id="UP001589750"/>
    </source>
</evidence>
<dbReference type="SUPFAM" id="SSF54637">
    <property type="entry name" value="Thioesterase/thiol ester dehydrase-isomerase"/>
    <property type="match status" value="1"/>
</dbReference>
<protein>
    <recommendedName>
        <fullName evidence="4">Thioesterase superfamily protein</fullName>
    </recommendedName>
</protein>